<organism evidence="10 11">
    <name type="scientific">Lacisediminihabitans changchengi</name>
    <dbReference type="NCBI Taxonomy" id="2787634"/>
    <lineage>
        <taxon>Bacteria</taxon>
        <taxon>Bacillati</taxon>
        <taxon>Actinomycetota</taxon>
        <taxon>Actinomycetes</taxon>
        <taxon>Micrococcales</taxon>
        <taxon>Microbacteriaceae</taxon>
        <taxon>Lacisediminihabitans</taxon>
    </lineage>
</organism>
<protein>
    <recommendedName>
        <fullName evidence="3">2-amino-4-hydroxy-6-hydroxymethyldihydropteridine diphosphokinase</fullName>
        <ecNumber evidence="3">2.7.6.3</ecNumber>
    </recommendedName>
</protein>
<dbReference type="NCBIfam" id="TIGR01498">
    <property type="entry name" value="folK"/>
    <property type="match status" value="1"/>
</dbReference>
<dbReference type="SUPFAM" id="SSF55083">
    <property type="entry name" value="6-hydroxymethyl-7,8-dihydropterin pyrophosphokinase, HPPK"/>
    <property type="match status" value="1"/>
</dbReference>
<dbReference type="EC" id="2.7.6.3" evidence="3"/>
<keyword evidence="7" id="KW-0067">ATP-binding</keyword>
<gene>
    <name evidence="10" type="primary">folK</name>
    <name evidence="10" type="ORF">IV501_12610</name>
</gene>
<keyword evidence="5" id="KW-0547">Nucleotide-binding</keyword>
<keyword evidence="8" id="KW-0289">Folate biosynthesis</keyword>
<dbReference type="GO" id="GO:0016301">
    <property type="term" value="F:kinase activity"/>
    <property type="evidence" value="ECO:0007669"/>
    <property type="project" value="UniProtKB-KW"/>
</dbReference>
<comment type="caution">
    <text evidence="10">The sequence shown here is derived from an EMBL/GenBank/DDBJ whole genome shotgun (WGS) entry which is preliminary data.</text>
</comment>
<keyword evidence="6" id="KW-0418">Kinase</keyword>
<evidence type="ECO:0000256" key="4">
    <source>
        <dbReference type="ARBA" id="ARBA00022679"/>
    </source>
</evidence>
<proteinExistence type="predicted"/>
<evidence type="ECO:0000256" key="2">
    <source>
        <dbReference type="ARBA" id="ARBA00005051"/>
    </source>
</evidence>
<evidence type="ECO:0000259" key="9">
    <source>
        <dbReference type="Pfam" id="PF01288"/>
    </source>
</evidence>
<dbReference type="GO" id="GO:0003848">
    <property type="term" value="F:2-amino-4-hydroxy-6-hydroxymethyldihydropteridine diphosphokinase activity"/>
    <property type="evidence" value="ECO:0007669"/>
    <property type="project" value="UniProtKB-EC"/>
</dbReference>
<sequence>MRTRVVLPAVIALGSNLGDREDNLRAAVADIAAIDGVTVEAASGIVESHAWKPAGVDEDAPNYLNAVLLVRSALLPEQLLDELNRIEAEHGRVRVERWGDRTLDLDIVSFGAMRITSERLTLPHPRAWERPFVIVPWLQAEPGARLPEHGPIAELAAASSDEVWPFAASPLWTPGDTV</sequence>
<evidence type="ECO:0000256" key="1">
    <source>
        <dbReference type="ARBA" id="ARBA00000198"/>
    </source>
</evidence>
<keyword evidence="11" id="KW-1185">Reference proteome</keyword>
<evidence type="ECO:0000256" key="5">
    <source>
        <dbReference type="ARBA" id="ARBA00022741"/>
    </source>
</evidence>
<dbReference type="CDD" id="cd00483">
    <property type="entry name" value="HPPK"/>
    <property type="match status" value="1"/>
</dbReference>
<dbReference type="AlphaFoldDB" id="A0A934W5G4"/>
<dbReference type="InterPro" id="IPR035907">
    <property type="entry name" value="Hppk_sf"/>
</dbReference>
<dbReference type="Pfam" id="PF01288">
    <property type="entry name" value="HPPK"/>
    <property type="match status" value="1"/>
</dbReference>
<comment type="catalytic activity">
    <reaction evidence="1">
        <text>6-hydroxymethyl-7,8-dihydropterin + ATP = (7,8-dihydropterin-6-yl)methyl diphosphate + AMP + H(+)</text>
        <dbReference type="Rhea" id="RHEA:11412"/>
        <dbReference type="ChEBI" id="CHEBI:15378"/>
        <dbReference type="ChEBI" id="CHEBI:30616"/>
        <dbReference type="ChEBI" id="CHEBI:44841"/>
        <dbReference type="ChEBI" id="CHEBI:72950"/>
        <dbReference type="ChEBI" id="CHEBI:456215"/>
        <dbReference type="EC" id="2.7.6.3"/>
    </reaction>
</comment>
<evidence type="ECO:0000256" key="6">
    <source>
        <dbReference type="ARBA" id="ARBA00022777"/>
    </source>
</evidence>
<feature type="domain" description="7,8-dihydro-6-hydroxymethylpterin-pyrophosphokinase" evidence="9">
    <location>
        <begin position="10"/>
        <end position="141"/>
    </location>
</feature>
<dbReference type="Gene3D" id="3.30.70.560">
    <property type="entry name" value="7,8-Dihydro-6-hydroxymethylpterin-pyrophosphokinase HPPK"/>
    <property type="match status" value="1"/>
</dbReference>
<evidence type="ECO:0000256" key="8">
    <source>
        <dbReference type="ARBA" id="ARBA00022909"/>
    </source>
</evidence>
<name>A0A934W5G4_9MICO</name>
<accession>A0A934W5G4</accession>
<dbReference type="RefSeq" id="WP_200556680.1">
    <property type="nucleotide sequence ID" value="NZ_JAEPES010000004.1"/>
</dbReference>
<comment type="pathway">
    <text evidence="2">Cofactor biosynthesis; tetrahydrofolate biosynthesis; 2-amino-4-hydroxy-6-hydroxymethyl-7,8-dihydropteridine diphosphate from 7,8-dihydroneopterin triphosphate: step 4/4.</text>
</comment>
<evidence type="ECO:0000256" key="3">
    <source>
        <dbReference type="ARBA" id="ARBA00013253"/>
    </source>
</evidence>
<keyword evidence="4 10" id="KW-0808">Transferase</keyword>
<dbReference type="InterPro" id="IPR000550">
    <property type="entry name" value="Hppk"/>
</dbReference>
<dbReference type="GO" id="GO:0005524">
    <property type="term" value="F:ATP binding"/>
    <property type="evidence" value="ECO:0007669"/>
    <property type="project" value="UniProtKB-KW"/>
</dbReference>
<dbReference type="Proteomes" id="UP000636458">
    <property type="component" value="Unassembled WGS sequence"/>
</dbReference>
<evidence type="ECO:0000313" key="10">
    <source>
        <dbReference type="EMBL" id="MBK4348480.1"/>
    </source>
</evidence>
<dbReference type="EMBL" id="JAEPES010000004">
    <property type="protein sequence ID" value="MBK4348480.1"/>
    <property type="molecule type" value="Genomic_DNA"/>
</dbReference>
<dbReference type="PANTHER" id="PTHR43071">
    <property type="entry name" value="2-AMINO-4-HYDROXY-6-HYDROXYMETHYLDIHYDROPTERIDINE PYROPHOSPHOKINASE"/>
    <property type="match status" value="1"/>
</dbReference>
<evidence type="ECO:0000313" key="11">
    <source>
        <dbReference type="Proteomes" id="UP000636458"/>
    </source>
</evidence>
<dbReference type="PANTHER" id="PTHR43071:SF1">
    <property type="entry name" value="2-AMINO-4-HYDROXY-6-HYDROXYMETHYLDIHYDROPTERIDINE PYROPHOSPHOKINASE"/>
    <property type="match status" value="1"/>
</dbReference>
<reference evidence="10" key="1">
    <citation type="submission" date="2021-01" db="EMBL/GenBank/DDBJ databases">
        <title>Lacisediminihabitans sp. nov. strain G11-30, isolated from Antarctic Soil.</title>
        <authorList>
            <person name="Li J."/>
        </authorList>
    </citation>
    <scope>NUCLEOTIDE SEQUENCE</scope>
    <source>
        <strain evidence="10">G11-30</strain>
    </source>
</reference>
<dbReference type="GO" id="GO:0046656">
    <property type="term" value="P:folic acid biosynthetic process"/>
    <property type="evidence" value="ECO:0007669"/>
    <property type="project" value="UniProtKB-KW"/>
</dbReference>
<evidence type="ECO:0000256" key="7">
    <source>
        <dbReference type="ARBA" id="ARBA00022840"/>
    </source>
</evidence>